<evidence type="ECO:0000313" key="4">
    <source>
        <dbReference type="Proteomes" id="UP001303473"/>
    </source>
</evidence>
<dbReference type="SUPFAM" id="SSF51735">
    <property type="entry name" value="NAD(P)-binding Rossmann-fold domains"/>
    <property type="match status" value="1"/>
</dbReference>
<feature type="domain" description="Enoyl reductase (ER)" evidence="2">
    <location>
        <begin position="18"/>
        <end position="342"/>
    </location>
</feature>
<dbReference type="GO" id="GO:0016491">
    <property type="term" value="F:oxidoreductase activity"/>
    <property type="evidence" value="ECO:0007669"/>
    <property type="project" value="UniProtKB-KW"/>
</dbReference>
<dbReference type="InterPro" id="IPR020843">
    <property type="entry name" value="ER"/>
</dbReference>
<dbReference type="InterPro" id="IPR036291">
    <property type="entry name" value="NAD(P)-bd_dom_sf"/>
</dbReference>
<sequence length="346" mass="36789">MTELPKTMKAWVVARNGAPKDALQLKTDWPAPAAPTGNNILVKISHAALNPADMHFMLVLPTWLPFRRSPIPGLDFAGEIVAAGPDVSPELQKVGTKVCGSLGVSQVAFGKGSLAEYVQVPAELVAVQPERMSSLEAAGVMGCAGQTAAIMIKEADVQPGQRVLINGASGGVGSVLLQIAKAKGATVYAVCSEANAEMVKRLGADEAIDYKAHDPIEVHLAEKFKDEHLDFIFDCAGSQPLFTHSPKYLKADGKFINIVGGRSQGIVPFVRNKLVPVFLGGTPRSYRLLGLSPAGNLAREVAKWVEEGLVTQAPIDSEFSMEEAVQAYEKLASKRAKGKIVVKIQG</sequence>
<dbReference type="Gene3D" id="3.90.180.10">
    <property type="entry name" value="Medium-chain alcohol dehydrogenases, catalytic domain"/>
    <property type="match status" value="1"/>
</dbReference>
<accession>A0AAN6N0A5</accession>
<dbReference type="AlphaFoldDB" id="A0AAN6N0A5"/>
<proteinExistence type="predicted"/>
<evidence type="ECO:0000259" key="2">
    <source>
        <dbReference type="SMART" id="SM00829"/>
    </source>
</evidence>
<dbReference type="GO" id="GO:0008270">
    <property type="term" value="F:zinc ion binding"/>
    <property type="evidence" value="ECO:0007669"/>
    <property type="project" value="InterPro"/>
</dbReference>
<dbReference type="Pfam" id="PF13602">
    <property type="entry name" value="ADH_zinc_N_2"/>
    <property type="match status" value="1"/>
</dbReference>
<dbReference type="Proteomes" id="UP001303473">
    <property type="component" value="Unassembled WGS sequence"/>
</dbReference>
<name>A0AAN6N0A5_9PEZI</name>
<reference evidence="4" key="1">
    <citation type="journal article" date="2023" name="Mol. Phylogenet. Evol.">
        <title>Genome-scale phylogeny and comparative genomics of the fungal order Sordariales.</title>
        <authorList>
            <person name="Hensen N."/>
            <person name="Bonometti L."/>
            <person name="Westerberg I."/>
            <person name="Brannstrom I.O."/>
            <person name="Guillou S."/>
            <person name="Cros-Aarteil S."/>
            <person name="Calhoun S."/>
            <person name="Haridas S."/>
            <person name="Kuo A."/>
            <person name="Mondo S."/>
            <person name="Pangilinan J."/>
            <person name="Riley R."/>
            <person name="LaButti K."/>
            <person name="Andreopoulos B."/>
            <person name="Lipzen A."/>
            <person name="Chen C."/>
            <person name="Yan M."/>
            <person name="Daum C."/>
            <person name="Ng V."/>
            <person name="Clum A."/>
            <person name="Steindorff A."/>
            <person name="Ohm R.A."/>
            <person name="Martin F."/>
            <person name="Silar P."/>
            <person name="Natvig D.O."/>
            <person name="Lalanne C."/>
            <person name="Gautier V."/>
            <person name="Ament-Velasquez S.L."/>
            <person name="Kruys A."/>
            <person name="Hutchinson M.I."/>
            <person name="Powell A.J."/>
            <person name="Barry K."/>
            <person name="Miller A.N."/>
            <person name="Grigoriev I.V."/>
            <person name="Debuchy R."/>
            <person name="Gladieux P."/>
            <person name="Hiltunen Thoren M."/>
            <person name="Johannesson H."/>
        </authorList>
    </citation>
    <scope>NUCLEOTIDE SEQUENCE [LARGE SCALE GENOMIC DNA]</scope>
    <source>
        <strain evidence="4">CBS 340.73</strain>
    </source>
</reference>
<dbReference type="PANTHER" id="PTHR11695:SF294">
    <property type="entry name" value="RETICULON-4-INTERACTING PROTEIN 1, MITOCHONDRIAL"/>
    <property type="match status" value="1"/>
</dbReference>
<dbReference type="SUPFAM" id="SSF50129">
    <property type="entry name" value="GroES-like"/>
    <property type="match status" value="1"/>
</dbReference>
<evidence type="ECO:0000313" key="3">
    <source>
        <dbReference type="EMBL" id="KAK3935142.1"/>
    </source>
</evidence>
<gene>
    <name evidence="3" type="ORF">QBC46DRAFT_56529</name>
</gene>
<dbReference type="CDD" id="cd08267">
    <property type="entry name" value="MDR1"/>
    <property type="match status" value="1"/>
</dbReference>
<keyword evidence="1" id="KW-0560">Oxidoreductase</keyword>
<dbReference type="InterPro" id="IPR002364">
    <property type="entry name" value="Quin_OxRdtase/zeta-crystal_CS"/>
</dbReference>
<dbReference type="Pfam" id="PF08240">
    <property type="entry name" value="ADH_N"/>
    <property type="match status" value="1"/>
</dbReference>
<comment type="caution">
    <text evidence="3">The sequence shown here is derived from an EMBL/GenBank/DDBJ whole genome shotgun (WGS) entry which is preliminary data.</text>
</comment>
<dbReference type="GO" id="GO:0005739">
    <property type="term" value="C:mitochondrion"/>
    <property type="evidence" value="ECO:0007669"/>
    <property type="project" value="TreeGrafter"/>
</dbReference>
<dbReference type="InterPro" id="IPR013154">
    <property type="entry name" value="ADH-like_N"/>
</dbReference>
<evidence type="ECO:0000256" key="1">
    <source>
        <dbReference type="ARBA" id="ARBA00023002"/>
    </source>
</evidence>
<dbReference type="PANTHER" id="PTHR11695">
    <property type="entry name" value="ALCOHOL DEHYDROGENASE RELATED"/>
    <property type="match status" value="1"/>
</dbReference>
<dbReference type="SMART" id="SM00829">
    <property type="entry name" value="PKS_ER"/>
    <property type="match status" value="1"/>
</dbReference>
<protein>
    <submittedName>
        <fullName evidence="3">Zinc alcohol dehydrogenase</fullName>
    </submittedName>
</protein>
<dbReference type="PROSITE" id="PS01162">
    <property type="entry name" value="QOR_ZETA_CRYSTAL"/>
    <property type="match status" value="1"/>
</dbReference>
<dbReference type="EMBL" id="MU853939">
    <property type="protein sequence ID" value="KAK3935142.1"/>
    <property type="molecule type" value="Genomic_DNA"/>
</dbReference>
<dbReference type="InterPro" id="IPR011032">
    <property type="entry name" value="GroES-like_sf"/>
</dbReference>
<keyword evidence="4" id="KW-1185">Reference proteome</keyword>
<dbReference type="InterPro" id="IPR050700">
    <property type="entry name" value="YIM1/Zinc_Alcohol_DH_Fams"/>
</dbReference>
<organism evidence="3 4">
    <name type="scientific">Diplogelasinospora grovesii</name>
    <dbReference type="NCBI Taxonomy" id="303347"/>
    <lineage>
        <taxon>Eukaryota</taxon>
        <taxon>Fungi</taxon>
        <taxon>Dikarya</taxon>
        <taxon>Ascomycota</taxon>
        <taxon>Pezizomycotina</taxon>
        <taxon>Sordariomycetes</taxon>
        <taxon>Sordariomycetidae</taxon>
        <taxon>Sordariales</taxon>
        <taxon>Diplogelasinosporaceae</taxon>
        <taxon>Diplogelasinospora</taxon>
    </lineage>
</organism>
<dbReference type="Gene3D" id="3.40.50.720">
    <property type="entry name" value="NAD(P)-binding Rossmann-like Domain"/>
    <property type="match status" value="1"/>
</dbReference>